<protein>
    <submittedName>
        <fullName evidence="1">Uncharacterized protein</fullName>
    </submittedName>
</protein>
<dbReference type="RefSeq" id="WP_172158143.1">
    <property type="nucleotide sequence ID" value="NZ_JABJWC010000037.1"/>
</dbReference>
<gene>
    <name evidence="1" type="ORF">HNW77_13085</name>
</gene>
<evidence type="ECO:0000313" key="2">
    <source>
        <dbReference type="Proteomes" id="UP000623090"/>
    </source>
</evidence>
<name>A0ABX2AHI6_9PROT</name>
<dbReference type="EMBL" id="JABJWC010000037">
    <property type="protein sequence ID" value="NPC67299.1"/>
    <property type="molecule type" value="Genomic_DNA"/>
</dbReference>
<reference evidence="1 2" key="1">
    <citation type="journal article" date="2020" name="Microorganisms">
        <title>Description of Komagataeibacter melaceti sp. nov. and Komagataeibacter melomenusus sp. nov. Isolated from Apple Cider Vinegar.</title>
        <authorList>
            <person name="Maric L."/>
            <person name="Cleenwerck I."/>
            <person name="Accetto T."/>
            <person name="Vandamme P."/>
            <person name="Trcek J."/>
        </authorList>
    </citation>
    <scope>NUCLEOTIDE SEQUENCE [LARGE SCALE GENOMIC DNA]</scope>
    <source>
        <strain evidence="1 2">AV436</strain>
    </source>
</reference>
<keyword evidence="2" id="KW-1185">Reference proteome</keyword>
<sequence length="52" mass="5469">MAANGAALTIDDRATITLLLRHGAIAVRTWGDCDDPALVVELDGLHHPPPPT</sequence>
<proteinExistence type="predicted"/>
<evidence type="ECO:0000313" key="1">
    <source>
        <dbReference type="EMBL" id="NPC67299.1"/>
    </source>
</evidence>
<dbReference type="Proteomes" id="UP000623090">
    <property type="component" value="Unassembled WGS sequence"/>
</dbReference>
<accession>A0ABX2AHI6</accession>
<comment type="caution">
    <text evidence="1">The sequence shown here is derived from an EMBL/GenBank/DDBJ whole genome shotgun (WGS) entry which is preliminary data.</text>
</comment>
<organism evidence="1 2">
    <name type="scientific">Komagataeibacter melomenusus</name>
    <dbReference type="NCBI Taxonomy" id="2766578"/>
    <lineage>
        <taxon>Bacteria</taxon>
        <taxon>Pseudomonadati</taxon>
        <taxon>Pseudomonadota</taxon>
        <taxon>Alphaproteobacteria</taxon>
        <taxon>Acetobacterales</taxon>
        <taxon>Acetobacteraceae</taxon>
        <taxon>Komagataeibacter</taxon>
    </lineage>
</organism>